<evidence type="ECO:0000313" key="13">
    <source>
        <dbReference type="EMBL" id="MBO8428044.1"/>
    </source>
</evidence>
<keyword evidence="4" id="KW-0963">Cytoplasm</keyword>
<evidence type="ECO:0000256" key="1">
    <source>
        <dbReference type="ARBA" id="ARBA00004496"/>
    </source>
</evidence>
<evidence type="ECO:0000256" key="2">
    <source>
        <dbReference type="ARBA" id="ARBA00007663"/>
    </source>
</evidence>
<gene>
    <name evidence="13" type="ORF">IAC58_05845</name>
</gene>
<reference evidence="13" key="1">
    <citation type="submission" date="2020-10" db="EMBL/GenBank/DDBJ databases">
        <authorList>
            <person name="Gilroy R."/>
        </authorList>
    </citation>
    <scope>NUCLEOTIDE SEQUENCE</scope>
    <source>
        <strain evidence="13">11159</strain>
    </source>
</reference>
<dbReference type="PANTHER" id="PTHR17490:SF16">
    <property type="entry name" value="THREONYLCARBAMOYL-AMP SYNTHASE"/>
    <property type="match status" value="1"/>
</dbReference>
<evidence type="ECO:0000256" key="8">
    <source>
        <dbReference type="ARBA" id="ARBA00022741"/>
    </source>
</evidence>
<evidence type="ECO:0000256" key="10">
    <source>
        <dbReference type="ARBA" id="ARBA00029774"/>
    </source>
</evidence>
<evidence type="ECO:0000313" key="14">
    <source>
        <dbReference type="Proteomes" id="UP000823613"/>
    </source>
</evidence>
<dbReference type="PANTHER" id="PTHR17490">
    <property type="entry name" value="SUA5"/>
    <property type="match status" value="1"/>
</dbReference>
<evidence type="ECO:0000256" key="6">
    <source>
        <dbReference type="ARBA" id="ARBA00022694"/>
    </source>
</evidence>
<dbReference type="InterPro" id="IPR050156">
    <property type="entry name" value="TC-AMP_synthase_SUA5"/>
</dbReference>
<feature type="domain" description="YrdC-like" evidence="12">
    <location>
        <begin position="6"/>
        <end position="190"/>
    </location>
</feature>
<dbReference type="GO" id="GO:0000049">
    <property type="term" value="F:tRNA binding"/>
    <property type="evidence" value="ECO:0007669"/>
    <property type="project" value="TreeGrafter"/>
</dbReference>
<comment type="subcellular location">
    <subcellularLocation>
        <location evidence="1">Cytoplasm</location>
    </subcellularLocation>
</comment>
<dbReference type="NCBIfam" id="TIGR00057">
    <property type="entry name" value="L-threonylcarbamoyladenylate synthase"/>
    <property type="match status" value="1"/>
</dbReference>
<evidence type="ECO:0000256" key="3">
    <source>
        <dbReference type="ARBA" id="ARBA00012584"/>
    </source>
</evidence>
<comment type="caution">
    <text evidence="13">The sequence shown here is derived from an EMBL/GenBank/DDBJ whole genome shotgun (WGS) entry which is preliminary data.</text>
</comment>
<dbReference type="GO" id="GO:0006450">
    <property type="term" value="P:regulation of translational fidelity"/>
    <property type="evidence" value="ECO:0007669"/>
    <property type="project" value="TreeGrafter"/>
</dbReference>
<dbReference type="AlphaFoldDB" id="A0A9D9GX62"/>
<evidence type="ECO:0000256" key="4">
    <source>
        <dbReference type="ARBA" id="ARBA00022490"/>
    </source>
</evidence>
<sequence length="200" mass="22325">MKVVDKNDLSEIVNVLNNNGLVAFPTETVYGLGIKASSLDNYNKLVKVKNRTPNKPFTLMISNINQVKDIVYINEVATKVITKFTPGPLTIILKAKENIPSYLDLNSGFIGIRIPKDTFVLKMIDLVNYPLFVPSANPSNLVPAKNHLEVINYFNDKVDLVVKGESIENIPSTVIKIDGDKISVLREGKITLKEIMEEIR</sequence>
<name>A0A9D9GX62_9BACL</name>
<evidence type="ECO:0000259" key="12">
    <source>
        <dbReference type="PROSITE" id="PS51163"/>
    </source>
</evidence>
<dbReference type="InterPro" id="IPR017945">
    <property type="entry name" value="DHBP_synth_RibB-like_a/b_dom"/>
</dbReference>
<dbReference type="EC" id="2.7.7.87" evidence="3"/>
<dbReference type="SUPFAM" id="SSF55821">
    <property type="entry name" value="YrdC/RibB"/>
    <property type="match status" value="1"/>
</dbReference>
<evidence type="ECO:0000256" key="7">
    <source>
        <dbReference type="ARBA" id="ARBA00022695"/>
    </source>
</evidence>
<keyword evidence="9" id="KW-0067">ATP-binding</keyword>
<dbReference type="EMBL" id="JADIMY010000117">
    <property type="protein sequence ID" value="MBO8428044.1"/>
    <property type="molecule type" value="Genomic_DNA"/>
</dbReference>
<dbReference type="Proteomes" id="UP000823613">
    <property type="component" value="Unassembled WGS sequence"/>
</dbReference>
<evidence type="ECO:0000256" key="5">
    <source>
        <dbReference type="ARBA" id="ARBA00022679"/>
    </source>
</evidence>
<organism evidence="13 14">
    <name type="scientific">Candidatus Onthovivens merdipullorum</name>
    <dbReference type="NCBI Taxonomy" id="2840889"/>
    <lineage>
        <taxon>Bacteria</taxon>
        <taxon>Bacillati</taxon>
        <taxon>Bacillota</taxon>
        <taxon>Bacilli</taxon>
        <taxon>Bacillales</taxon>
        <taxon>Candidatus Onthovivens</taxon>
    </lineage>
</organism>
<keyword evidence="7" id="KW-0548">Nucleotidyltransferase</keyword>
<keyword evidence="6" id="KW-0819">tRNA processing</keyword>
<comment type="catalytic activity">
    <reaction evidence="11">
        <text>L-threonine + hydrogencarbonate + ATP = L-threonylcarbamoyladenylate + diphosphate + H2O</text>
        <dbReference type="Rhea" id="RHEA:36407"/>
        <dbReference type="ChEBI" id="CHEBI:15377"/>
        <dbReference type="ChEBI" id="CHEBI:17544"/>
        <dbReference type="ChEBI" id="CHEBI:30616"/>
        <dbReference type="ChEBI" id="CHEBI:33019"/>
        <dbReference type="ChEBI" id="CHEBI:57926"/>
        <dbReference type="ChEBI" id="CHEBI:73682"/>
        <dbReference type="EC" id="2.7.7.87"/>
    </reaction>
</comment>
<dbReference type="Gene3D" id="3.90.870.10">
    <property type="entry name" value="DHBP synthase"/>
    <property type="match status" value="1"/>
</dbReference>
<dbReference type="GO" id="GO:0005737">
    <property type="term" value="C:cytoplasm"/>
    <property type="evidence" value="ECO:0007669"/>
    <property type="project" value="UniProtKB-SubCell"/>
</dbReference>
<dbReference type="Pfam" id="PF01300">
    <property type="entry name" value="Sua5_yciO_yrdC"/>
    <property type="match status" value="1"/>
</dbReference>
<proteinExistence type="inferred from homology"/>
<reference evidence="13" key="2">
    <citation type="journal article" date="2021" name="PeerJ">
        <title>Extensive microbial diversity within the chicken gut microbiome revealed by metagenomics and culture.</title>
        <authorList>
            <person name="Gilroy R."/>
            <person name="Ravi A."/>
            <person name="Getino M."/>
            <person name="Pursley I."/>
            <person name="Horton D.L."/>
            <person name="Alikhan N.F."/>
            <person name="Baker D."/>
            <person name="Gharbi K."/>
            <person name="Hall N."/>
            <person name="Watson M."/>
            <person name="Adriaenssens E.M."/>
            <person name="Foster-Nyarko E."/>
            <person name="Jarju S."/>
            <person name="Secka A."/>
            <person name="Antonio M."/>
            <person name="Oren A."/>
            <person name="Chaudhuri R.R."/>
            <person name="La Ragione R."/>
            <person name="Hildebrand F."/>
            <person name="Pallen M.J."/>
        </authorList>
    </citation>
    <scope>NUCLEOTIDE SEQUENCE</scope>
    <source>
        <strain evidence="13">11159</strain>
    </source>
</reference>
<dbReference type="GO" id="GO:0008033">
    <property type="term" value="P:tRNA processing"/>
    <property type="evidence" value="ECO:0007669"/>
    <property type="project" value="UniProtKB-KW"/>
</dbReference>
<dbReference type="GO" id="GO:0061710">
    <property type="term" value="F:L-threonylcarbamoyladenylate synthase"/>
    <property type="evidence" value="ECO:0007669"/>
    <property type="project" value="UniProtKB-EC"/>
</dbReference>
<protein>
    <recommendedName>
        <fullName evidence="10">L-threonylcarbamoyladenylate synthase</fullName>
        <ecNumber evidence="3">2.7.7.87</ecNumber>
    </recommendedName>
    <alternativeName>
        <fullName evidence="10">L-threonylcarbamoyladenylate synthase</fullName>
    </alternativeName>
</protein>
<comment type="similarity">
    <text evidence="2">Belongs to the SUA5 family.</text>
</comment>
<dbReference type="GO" id="GO:0005524">
    <property type="term" value="F:ATP binding"/>
    <property type="evidence" value="ECO:0007669"/>
    <property type="project" value="UniProtKB-KW"/>
</dbReference>
<dbReference type="PROSITE" id="PS51163">
    <property type="entry name" value="YRDC"/>
    <property type="match status" value="1"/>
</dbReference>
<keyword evidence="5" id="KW-0808">Transferase</keyword>
<accession>A0A9D9GX62</accession>
<keyword evidence="8" id="KW-0547">Nucleotide-binding</keyword>
<evidence type="ECO:0000256" key="9">
    <source>
        <dbReference type="ARBA" id="ARBA00022840"/>
    </source>
</evidence>
<dbReference type="InterPro" id="IPR006070">
    <property type="entry name" value="Sua5-like_dom"/>
</dbReference>
<dbReference type="GO" id="GO:0003725">
    <property type="term" value="F:double-stranded RNA binding"/>
    <property type="evidence" value="ECO:0007669"/>
    <property type="project" value="InterPro"/>
</dbReference>
<evidence type="ECO:0000256" key="11">
    <source>
        <dbReference type="ARBA" id="ARBA00048366"/>
    </source>
</evidence>